<proteinExistence type="predicted"/>
<comment type="caution">
    <text evidence="1">The sequence shown here is derived from an EMBL/GenBank/DDBJ whole genome shotgun (WGS) entry which is preliminary data.</text>
</comment>
<protein>
    <submittedName>
        <fullName evidence="1">rRNA biogenesis protein rrp36</fullName>
    </submittedName>
</protein>
<evidence type="ECO:0000313" key="1">
    <source>
        <dbReference type="EMBL" id="KAI2382876.1"/>
    </source>
</evidence>
<gene>
    <name evidence="1" type="primary">RRP36</name>
    <name evidence="1" type="ORF">LOY88_005648</name>
</gene>
<dbReference type="EMBL" id="JALBCA010000105">
    <property type="protein sequence ID" value="KAI2382876.1"/>
    <property type="molecule type" value="Genomic_DNA"/>
</dbReference>
<accession>A0ACB8UQ56</accession>
<organism evidence="1">
    <name type="scientific">Ophidiomyces ophidiicola</name>
    <dbReference type="NCBI Taxonomy" id="1387563"/>
    <lineage>
        <taxon>Eukaryota</taxon>
        <taxon>Fungi</taxon>
        <taxon>Dikarya</taxon>
        <taxon>Ascomycota</taxon>
        <taxon>Pezizomycotina</taxon>
        <taxon>Eurotiomycetes</taxon>
        <taxon>Eurotiomycetidae</taxon>
        <taxon>Onygenales</taxon>
        <taxon>Onygenaceae</taxon>
        <taxon>Ophidiomyces</taxon>
    </lineage>
</organism>
<sequence>MGLTDSLNRRMKAQPDTADGHDSEILSESSSDDDGVDSGNAGSGADSEVSESEDSEGELRHSSPEHPDITSSLHEISFGALAKAQASLGRAGKQKLTLARETPRGPSALDEIRQRIGALREEKSATPSSKKTHALPHRSSKHAPAVQSSKYAVTRKRMVVDHGAGQPKARDPRFDTVVISHGASNSAAIGNAKAAANKNYAFLEDYRGSELASLKQQLTKTKNPLEKEQLKRTITSTADRMRAFERKEKEKEIVAQHKRKERELIRKGKKSAPYFLKKGDVKKEALKQRYEEMGARQRQKTIERRRKKVASRERKGMPDMRRAVED</sequence>
<name>A0ACB8UQ56_9EURO</name>
<reference evidence="1" key="1">
    <citation type="journal article" date="2022" name="bioRxiv">
        <title>Population genetic analysis of Ophidiomyces ophidiicola, the causative agent of snake fungal disease, indicates recent introductions to the USA.</title>
        <authorList>
            <person name="Ladner J.T."/>
            <person name="Palmer J.M."/>
            <person name="Ettinger C.L."/>
            <person name="Stajich J.E."/>
            <person name="Farrell T.M."/>
            <person name="Glorioso B.M."/>
            <person name="Lawson B."/>
            <person name="Price S.J."/>
            <person name="Stengle A.G."/>
            <person name="Grear D.A."/>
            <person name="Lorch J.M."/>
        </authorList>
    </citation>
    <scope>NUCLEOTIDE SEQUENCE</scope>
    <source>
        <strain evidence="1">NWHC 24266-5</strain>
    </source>
</reference>